<protein>
    <submittedName>
        <fullName evidence="2">Uncharacterized protein</fullName>
    </submittedName>
</protein>
<evidence type="ECO:0000256" key="1">
    <source>
        <dbReference type="SAM" id="MobiDB-lite"/>
    </source>
</evidence>
<reference evidence="2" key="1">
    <citation type="submission" date="2018-10" db="EMBL/GenBank/DDBJ databases">
        <title>Effector identification in a new, highly contiguous assembly of the strawberry crown rot pathogen Phytophthora cactorum.</title>
        <authorList>
            <person name="Armitage A.D."/>
            <person name="Nellist C.F."/>
            <person name="Bates H."/>
            <person name="Vickerstaff R.J."/>
            <person name="Harrison R.J."/>
        </authorList>
    </citation>
    <scope>NUCLEOTIDE SEQUENCE</scope>
    <source>
        <strain evidence="2">4040</strain>
    </source>
</reference>
<dbReference type="VEuPathDB" id="FungiDB:PC110_g3794"/>
<proteinExistence type="predicted"/>
<sequence length="147" mass="16533">MKKEPARIVWTGERLERSAASLRSKRRVQTQRGPSKIPLPKTPETKKCEGFRATKGTPYFEDSHMQTPVKAELGGGDDEDDEPNYRGDPDGSVRDYIRHLSFDKAEEDTTQYLGVHSHASLDKIAEFDGKCYALTRRSNGSRGSSMK</sequence>
<dbReference type="Proteomes" id="UP000736787">
    <property type="component" value="Unassembled WGS sequence"/>
</dbReference>
<gene>
    <name evidence="2" type="ORF">PC117_g2398</name>
</gene>
<comment type="caution">
    <text evidence="2">The sequence shown here is derived from an EMBL/GenBank/DDBJ whole genome shotgun (WGS) entry which is preliminary data.</text>
</comment>
<evidence type="ECO:0000313" key="3">
    <source>
        <dbReference type="Proteomes" id="UP000736787"/>
    </source>
</evidence>
<feature type="region of interest" description="Disordered" evidence="1">
    <location>
        <begin position="18"/>
        <end position="92"/>
    </location>
</feature>
<organism evidence="2 3">
    <name type="scientific">Phytophthora cactorum</name>
    <dbReference type="NCBI Taxonomy" id="29920"/>
    <lineage>
        <taxon>Eukaryota</taxon>
        <taxon>Sar</taxon>
        <taxon>Stramenopiles</taxon>
        <taxon>Oomycota</taxon>
        <taxon>Peronosporomycetes</taxon>
        <taxon>Peronosporales</taxon>
        <taxon>Peronosporaceae</taxon>
        <taxon>Phytophthora</taxon>
    </lineage>
</organism>
<name>A0A8T1EGY4_9STRA</name>
<evidence type="ECO:0000313" key="2">
    <source>
        <dbReference type="EMBL" id="KAG2952941.1"/>
    </source>
</evidence>
<accession>A0A8T1EGY4</accession>
<dbReference type="EMBL" id="RCMK01000031">
    <property type="protein sequence ID" value="KAG2952941.1"/>
    <property type="molecule type" value="Genomic_DNA"/>
</dbReference>
<dbReference type="AlphaFoldDB" id="A0A8T1EGY4"/>
<feature type="compositionally biased region" description="Basic and acidic residues" evidence="1">
    <location>
        <begin position="83"/>
        <end position="92"/>
    </location>
</feature>
<feature type="compositionally biased region" description="Basic and acidic residues" evidence="1">
    <location>
        <begin position="43"/>
        <end position="52"/>
    </location>
</feature>